<feature type="transmembrane region" description="Helical" evidence="1">
    <location>
        <begin position="41"/>
        <end position="60"/>
    </location>
</feature>
<feature type="transmembrane region" description="Helical" evidence="1">
    <location>
        <begin position="91"/>
        <end position="108"/>
    </location>
</feature>
<dbReference type="Pfam" id="PF20181">
    <property type="entry name" value="DUF6544"/>
    <property type="match status" value="1"/>
</dbReference>
<sequence length="366" mass="41636">MKIIVILVLLIHGAIHLLGFFKAFGWAEVTQLTADISKPLGVVWLLAALLFFLSVFGYLLNLEWWVFPAAVAVLVSVFLVISFWTAAKYGMIPNLIILVIVAVAFGSWRMDEKISRETSQLFSTLDFSGQVLVSEEDLHHLPDPVSRWLKTTGIIGKPKIKNGRVKQKALMKMKPEQKDWYPAEALQYTFMEAPAFIWTVDLSMMPLVHIKGRDRFKDGKGEMLIKLNSLVSIVDEKGEKMDEGTLQRFLGELVWFPSLALSPYIQWKILDDYSAEAIMTYKGTSGSGKFYFDEAGNFVKFIAMRYKGNESDARKYAWVLTVDAYSAFDGIKVPSHLKATWQLEEGPWTWLDLEILDIQYNTPLID</sequence>
<evidence type="ECO:0000313" key="2">
    <source>
        <dbReference type="EMBL" id="NHE57862.1"/>
    </source>
</evidence>
<keyword evidence="1" id="KW-0472">Membrane</keyword>
<keyword evidence="3" id="KW-1185">Reference proteome</keyword>
<dbReference type="Proteomes" id="UP000649799">
    <property type="component" value="Unassembled WGS sequence"/>
</dbReference>
<evidence type="ECO:0000256" key="1">
    <source>
        <dbReference type="SAM" id="Phobius"/>
    </source>
</evidence>
<proteinExistence type="predicted"/>
<keyword evidence="1" id="KW-1133">Transmembrane helix</keyword>
<accession>A0ABX0HCH2</accession>
<feature type="transmembrane region" description="Helical" evidence="1">
    <location>
        <begin position="65"/>
        <end position="85"/>
    </location>
</feature>
<protein>
    <submittedName>
        <fullName evidence="2">Uncharacterized protein</fullName>
    </submittedName>
</protein>
<gene>
    <name evidence="2" type="ORF">G9Q97_13690</name>
</gene>
<reference evidence="2 3" key="1">
    <citation type="submission" date="2020-03" db="EMBL/GenBank/DDBJ databases">
        <title>Cyclobacterium plantarum sp. nov., a marine bacterium isolated from a coastal-marine wetland.</title>
        <authorList>
            <person name="Sanchez-Porro C."/>
            <person name="Ventosa A."/>
            <person name="Amoozegar M."/>
        </authorList>
    </citation>
    <scope>NUCLEOTIDE SEQUENCE [LARGE SCALE GENOMIC DNA]</scope>
    <source>
        <strain evidence="2 3">GBPx2</strain>
    </source>
</reference>
<organism evidence="2 3">
    <name type="scientific">Cyclobacterium plantarum</name>
    <dbReference type="NCBI Taxonomy" id="2716263"/>
    <lineage>
        <taxon>Bacteria</taxon>
        <taxon>Pseudomonadati</taxon>
        <taxon>Bacteroidota</taxon>
        <taxon>Cytophagia</taxon>
        <taxon>Cytophagales</taxon>
        <taxon>Cyclobacteriaceae</taxon>
        <taxon>Cyclobacterium</taxon>
    </lineage>
</organism>
<dbReference type="RefSeq" id="WP_166147732.1">
    <property type="nucleotide sequence ID" value="NZ_JAANYN010000005.1"/>
</dbReference>
<keyword evidence="1" id="KW-0812">Transmembrane</keyword>
<name>A0ABX0HCH2_9BACT</name>
<evidence type="ECO:0000313" key="3">
    <source>
        <dbReference type="Proteomes" id="UP000649799"/>
    </source>
</evidence>
<comment type="caution">
    <text evidence="2">The sequence shown here is derived from an EMBL/GenBank/DDBJ whole genome shotgun (WGS) entry which is preliminary data.</text>
</comment>
<dbReference type="EMBL" id="JAANYN010000005">
    <property type="protein sequence ID" value="NHE57862.1"/>
    <property type="molecule type" value="Genomic_DNA"/>
</dbReference>
<dbReference type="InterPro" id="IPR046674">
    <property type="entry name" value="DUF6544"/>
</dbReference>